<protein>
    <submittedName>
        <fullName evidence="13">Porin</fullName>
    </submittedName>
</protein>
<feature type="signal peptide" evidence="11">
    <location>
        <begin position="1"/>
        <end position="22"/>
    </location>
</feature>
<keyword evidence="6 11" id="KW-0732">Signal</keyword>
<keyword evidence="4" id="KW-1134">Transmembrane beta strand</keyword>
<keyword evidence="14" id="KW-1185">Reference proteome</keyword>
<keyword evidence="5" id="KW-0812">Transmembrane</keyword>
<dbReference type="CDD" id="cd00342">
    <property type="entry name" value="gram_neg_porins"/>
    <property type="match status" value="1"/>
</dbReference>
<comment type="subunit">
    <text evidence="2">Homotrimer.</text>
</comment>
<evidence type="ECO:0000256" key="8">
    <source>
        <dbReference type="ARBA" id="ARBA00023114"/>
    </source>
</evidence>
<sequence length="321" mass="34882">MPNLSKPLILSAFVAAAFSAQAAEPVTVYGKLNVTVQNNNVAGENSATIQSNASRLGVKGDFEINSKLEAFYTVEYEVDTSSSAKENFKARNQFVGLRGDFGAISVGRNDTMLKKSQGKVDQFNDISGDLKNLFKGEVRAEQTLTYVTPTFSGLKAGITWVGENSNKQVDAVKNETVNGFSAAVMYGDSGLKKTPIYAGLAYDNTVQGYDIVRGTVQGKIAGFKLGGMYQQQEQNDTLNDDGTVKKNQSDKGYLLSAAYGIDAVTLKVQYQDMERKGKAASIGADYKLASPTKLFAFYTQRDLDEATKKDNYFGIGLEHKF</sequence>
<dbReference type="InterPro" id="IPR001702">
    <property type="entry name" value="Porin_Gram-ve"/>
</dbReference>
<evidence type="ECO:0000256" key="7">
    <source>
        <dbReference type="ARBA" id="ARBA00023065"/>
    </source>
</evidence>
<evidence type="ECO:0000256" key="5">
    <source>
        <dbReference type="ARBA" id="ARBA00022692"/>
    </source>
</evidence>
<evidence type="ECO:0000256" key="10">
    <source>
        <dbReference type="ARBA" id="ARBA00023237"/>
    </source>
</evidence>
<dbReference type="Gene3D" id="2.40.160.10">
    <property type="entry name" value="Porin"/>
    <property type="match status" value="1"/>
</dbReference>
<dbReference type="InterPro" id="IPR050298">
    <property type="entry name" value="Gram-neg_bact_OMP"/>
</dbReference>
<feature type="domain" description="Porin" evidence="12">
    <location>
        <begin position="11"/>
        <end position="304"/>
    </location>
</feature>
<evidence type="ECO:0000256" key="4">
    <source>
        <dbReference type="ARBA" id="ARBA00022452"/>
    </source>
</evidence>
<dbReference type="GO" id="GO:0009279">
    <property type="term" value="C:cell outer membrane"/>
    <property type="evidence" value="ECO:0007669"/>
    <property type="project" value="UniProtKB-SubCell"/>
</dbReference>
<dbReference type="InterPro" id="IPR023614">
    <property type="entry name" value="Porin_dom_sf"/>
</dbReference>
<dbReference type="SUPFAM" id="SSF56935">
    <property type="entry name" value="Porins"/>
    <property type="match status" value="1"/>
</dbReference>
<dbReference type="EMBL" id="BSNC01000001">
    <property type="protein sequence ID" value="GLP95028.1"/>
    <property type="molecule type" value="Genomic_DNA"/>
</dbReference>
<dbReference type="RefSeq" id="WP_095506032.1">
    <property type="nucleotide sequence ID" value="NZ_BSNC01000001.1"/>
</dbReference>
<dbReference type="GO" id="GO:0046930">
    <property type="term" value="C:pore complex"/>
    <property type="evidence" value="ECO:0007669"/>
    <property type="project" value="UniProtKB-KW"/>
</dbReference>
<dbReference type="PANTHER" id="PTHR34501:SF9">
    <property type="entry name" value="MAJOR OUTER MEMBRANE PROTEIN P.IA"/>
    <property type="match status" value="1"/>
</dbReference>
<organism evidence="13 14">
    <name type="scientific">Paraferrimonas sedimenticola</name>
    <dbReference type="NCBI Taxonomy" id="375674"/>
    <lineage>
        <taxon>Bacteria</taxon>
        <taxon>Pseudomonadati</taxon>
        <taxon>Pseudomonadota</taxon>
        <taxon>Gammaproteobacteria</taxon>
        <taxon>Alteromonadales</taxon>
        <taxon>Ferrimonadaceae</taxon>
        <taxon>Paraferrimonas</taxon>
    </lineage>
</organism>
<keyword evidence="7" id="KW-0406">Ion transport</keyword>
<feature type="chain" id="PRO_5041275488" evidence="11">
    <location>
        <begin position="23"/>
        <end position="321"/>
    </location>
</feature>
<evidence type="ECO:0000256" key="11">
    <source>
        <dbReference type="SAM" id="SignalP"/>
    </source>
</evidence>
<dbReference type="Pfam" id="PF13609">
    <property type="entry name" value="Porin_4"/>
    <property type="match status" value="1"/>
</dbReference>
<name>A0AA37RT36_9GAMM</name>
<evidence type="ECO:0000259" key="12">
    <source>
        <dbReference type="Pfam" id="PF13609"/>
    </source>
</evidence>
<evidence type="ECO:0000313" key="14">
    <source>
        <dbReference type="Proteomes" id="UP001161422"/>
    </source>
</evidence>
<reference evidence="13" key="1">
    <citation type="journal article" date="2014" name="Int. J. Syst. Evol. Microbiol.">
        <title>Complete genome sequence of Corynebacterium casei LMG S-19264T (=DSM 44701T), isolated from a smear-ripened cheese.</title>
        <authorList>
            <consortium name="US DOE Joint Genome Institute (JGI-PGF)"/>
            <person name="Walter F."/>
            <person name="Albersmeier A."/>
            <person name="Kalinowski J."/>
            <person name="Ruckert C."/>
        </authorList>
    </citation>
    <scope>NUCLEOTIDE SEQUENCE</scope>
    <source>
        <strain evidence="13">NBRC 101628</strain>
    </source>
</reference>
<keyword evidence="8" id="KW-0626">Porin</keyword>
<keyword evidence="9" id="KW-0472">Membrane</keyword>
<evidence type="ECO:0000256" key="6">
    <source>
        <dbReference type="ARBA" id="ARBA00022729"/>
    </source>
</evidence>
<gene>
    <name evidence="13" type="ORF">GCM10007895_03340</name>
</gene>
<evidence type="ECO:0000256" key="9">
    <source>
        <dbReference type="ARBA" id="ARBA00023136"/>
    </source>
</evidence>
<dbReference type="PRINTS" id="PR00184">
    <property type="entry name" value="NEISSPPORIN"/>
</dbReference>
<comment type="caution">
    <text evidence="13">The sequence shown here is derived from an EMBL/GenBank/DDBJ whole genome shotgun (WGS) entry which is preliminary data.</text>
</comment>
<dbReference type="AlphaFoldDB" id="A0AA37RT36"/>
<accession>A0AA37RT36</accession>
<dbReference type="PRINTS" id="PR00182">
    <property type="entry name" value="ECOLNEIPORIN"/>
</dbReference>
<comment type="subcellular location">
    <subcellularLocation>
        <location evidence="1">Cell outer membrane</location>
        <topology evidence="1">Multi-pass membrane protein</topology>
    </subcellularLocation>
</comment>
<keyword evidence="3" id="KW-0813">Transport</keyword>
<keyword evidence="10" id="KW-0998">Cell outer membrane</keyword>
<evidence type="ECO:0000256" key="2">
    <source>
        <dbReference type="ARBA" id="ARBA00011233"/>
    </source>
</evidence>
<evidence type="ECO:0000313" key="13">
    <source>
        <dbReference type="EMBL" id="GLP95028.1"/>
    </source>
</evidence>
<evidence type="ECO:0000256" key="3">
    <source>
        <dbReference type="ARBA" id="ARBA00022448"/>
    </source>
</evidence>
<dbReference type="GO" id="GO:0034220">
    <property type="term" value="P:monoatomic ion transmembrane transport"/>
    <property type="evidence" value="ECO:0007669"/>
    <property type="project" value="InterPro"/>
</dbReference>
<evidence type="ECO:0000256" key="1">
    <source>
        <dbReference type="ARBA" id="ARBA00004571"/>
    </source>
</evidence>
<dbReference type="PANTHER" id="PTHR34501">
    <property type="entry name" value="PROTEIN YDDL-RELATED"/>
    <property type="match status" value="1"/>
</dbReference>
<dbReference type="InterPro" id="IPR002299">
    <property type="entry name" value="Porin_Neis"/>
</dbReference>
<dbReference type="InterPro" id="IPR033900">
    <property type="entry name" value="Gram_neg_porin_domain"/>
</dbReference>
<reference evidence="13" key="2">
    <citation type="submission" date="2023-01" db="EMBL/GenBank/DDBJ databases">
        <title>Draft genome sequence of Paraferrimonas sedimenticola strain NBRC 101628.</title>
        <authorList>
            <person name="Sun Q."/>
            <person name="Mori K."/>
        </authorList>
    </citation>
    <scope>NUCLEOTIDE SEQUENCE</scope>
    <source>
        <strain evidence="13">NBRC 101628</strain>
    </source>
</reference>
<dbReference type="Proteomes" id="UP001161422">
    <property type="component" value="Unassembled WGS sequence"/>
</dbReference>
<dbReference type="GO" id="GO:0015288">
    <property type="term" value="F:porin activity"/>
    <property type="evidence" value="ECO:0007669"/>
    <property type="project" value="UniProtKB-KW"/>
</dbReference>
<proteinExistence type="predicted"/>